<sequence>EPYCLDMATSMAPEGKLRDLHNKGEELPEGWIVDSDGNPSTSTADFYDFPYGALLPFGGVSGHKGFGLSLIVDILAGGLSSAGCCGPNRPLDPRTDGVFICVIDIQKFTPLTTFYQQVRQLVEHVKSSPTAPGFDRIFVSGEPEALTREKRLKEGIFVDDVLWQKIQSIHMSKN</sequence>
<evidence type="ECO:0000256" key="2">
    <source>
        <dbReference type="ARBA" id="ARBA00023002"/>
    </source>
</evidence>
<dbReference type="SUPFAM" id="SSF89733">
    <property type="entry name" value="L-sulfolactate dehydrogenase-like"/>
    <property type="match status" value="1"/>
</dbReference>
<dbReference type="GO" id="GO:0016491">
    <property type="term" value="F:oxidoreductase activity"/>
    <property type="evidence" value="ECO:0007669"/>
    <property type="project" value="UniProtKB-KW"/>
</dbReference>
<dbReference type="Pfam" id="PF02615">
    <property type="entry name" value="Ldh_2"/>
    <property type="match status" value="1"/>
</dbReference>
<dbReference type="InterPro" id="IPR036111">
    <property type="entry name" value="Mal/L-sulfo/L-lacto_DH-like_sf"/>
</dbReference>
<comment type="similarity">
    <text evidence="1">Belongs to the LDH2/MDH2 oxidoreductase family.</text>
</comment>
<evidence type="ECO:0000256" key="1">
    <source>
        <dbReference type="ARBA" id="ARBA00006056"/>
    </source>
</evidence>
<name>A0A383APP1_9ZZZZ</name>
<evidence type="ECO:0008006" key="4">
    <source>
        <dbReference type="Google" id="ProtNLM"/>
    </source>
</evidence>
<protein>
    <recommendedName>
        <fullName evidence="4">Ldh family oxidoreductase</fullName>
    </recommendedName>
</protein>
<gene>
    <name evidence="3" type="ORF">METZ01_LOCUS462395</name>
</gene>
<dbReference type="Gene3D" id="3.30.1370.60">
    <property type="entry name" value="Hypothetical oxidoreductase yiak, domain 2"/>
    <property type="match status" value="1"/>
</dbReference>
<keyword evidence="2" id="KW-0560">Oxidoreductase</keyword>
<dbReference type="AlphaFoldDB" id="A0A383APP1"/>
<dbReference type="InterPro" id="IPR043143">
    <property type="entry name" value="Mal/L-sulf/L-lact_DH-like_NADP"/>
</dbReference>
<accession>A0A383APP1</accession>
<proteinExistence type="inferred from homology"/>
<evidence type="ECO:0000313" key="3">
    <source>
        <dbReference type="EMBL" id="SVE09541.1"/>
    </source>
</evidence>
<dbReference type="PANTHER" id="PTHR11091:SF0">
    <property type="entry name" value="MALATE DEHYDROGENASE"/>
    <property type="match status" value="1"/>
</dbReference>
<reference evidence="3" key="1">
    <citation type="submission" date="2018-05" db="EMBL/GenBank/DDBJ databases">
        <authorList>
            <person name="Lanie J.A."/>
            <person name="Ng W.-L."/>
            <person name="Kazmierczak K.M."/>
            <person name="Andrzejewski T.M."/>
            <person name="Davidsen T.M."/>
            <person name="Wayne K.J."/>
            <person name="Tettelin H."/>
            <person name="Glass J.I."/>
            <person name="Rusch D."/>
            <person name="Podicherti R."/>
            <person name="Tsui H.-C.T."/>
            <person name="Winkler M.E."/>
        </authorList>
    </citation>
    <scope>NUCLEOTIDE SEQUENCE</scope>
</reference>
<dbReference type="InterPro" id="IPR003767">
    <property type="entry name" value="Malate/L-lactate_DH-like"/>
</dbReference>
<feature type="non-terminal residue" evidence="3">
    <location>
        <position position="1"/>
    </location>
</feature>
<dbReference type="PANTHER" id="PTHR11091">
    <property type="entry name" value="OXIDOREDUCTASE-RELATED"/>
    <property type="match status" value="1"/>
</dbReference>
<organism evidence="3">
    <name type="scientific">marine metagenome</name>
    <dbReference type="NCBI Taxonomy" id="408172"/>
    <lineage>
        <taxon>unclassified sequences</taxon>
        <taxon>metagenomes</taxon>
        <taxon>ecological metagenomes</taxon>
    </lineage>
</organism>
<dbReference type="EMBL" id="UINC01193769">
    <property type="protein sequence ID" value="SVE09541.1"/>
    <property type="molecule type" value="Genomic_DNA"/>
</dbReference>